<dbReference type="InterPro" id="IPR001270">
    <property type="entry name" value="ClpA/B"/>
</dbReference>
<feature type="compositionally biased region" description="Basic and acidic residues" evidence="4">
    <location>
        <begin position="785"/>
        <end position="808"/>
    </location>
</feature>
<name>A0A2S9XH35_9BACT</name>
<dbReference type="GO" id="GO:0008233">
    <property type="term" value="F:peptidase activity"/>
    <property type="evidence" value="ECO:0007669"/>
    <property type="project" value="UniProtKB-KW"/>
</dbReference>
<dbReference type="Gene3D" id="3.40.50.300">
    <property type="entry name" value="P-loop containing nucleotide triphosphate hydrolases"/>
    <property type="match status" value="2"/>
</dbReference>
<protein>
    <submittedName>
        <fullName evidence="7">ATP-dependent Clp protease ATP-binding subunit ClpC</fullName>
    </submittedName>
</protein>
<dbReference type="CDD" id="cd19499">
    <property type="entry name" value="RecA-like_ClpB_Hsp104-like"/>
    <property type="match status" value="1"/>
</dbReference>
<evidence type="ECO:0000256" key="4">
    <source>
        <dbReference type="SAM" id="MobiDB-lite"/>
    </source>
</evidence>
<dbReference type="InterPro" id="IPR003959">
    <property type="entry name" value="ATPase_AAA_core"/>
</dbReference>
<feature type="domain" description="AAA+ ATPase" evidence="5">
    <location>
        <begin position="526"/>
        <end position="680"/>
    </location>
</feature>
<dbReference type="Pfam" id="PF07724">
    <property type="entry name" value="AAA_2"/>
    <property type="match status" value="1"/>
</dbReference>
<dbReference type="SUPFAM" id="SSF52540">
    <property type="entry name" value="P-loop containing nucleoside triphosphate hydrolases"/>
    <property type="match status" value="2"/>
</dbReference>
<dbReference type="Proteomes" id="UP000237968">
    <property type="component" value="Unassembled WGS sequence"/>
</dbReference>
<dbReference type="AlphaFoldDB" id="A0A2S9XH35"/>
<keyword evidence="2 7" id="KW-0067">ATP-binding</keyword>
<keyword evidence="1" id="KW-0547">Nucleotide-binding</keyword>
<evidence type="ECO:0000256" key="3">
    <source>
        <dbReference type="ARBA" id="ARBA00023186"/>
    </source>
</evidence>
<dbReference type="InterPro" id="IPR050130">
    <property type="entry name" value="ClpA_ClpB"/>
</dbReference>
<evidence type="ECO:0000259" key="6">
    <source>
        <dbReference type="SMART" id="SM01086"/>
    </source>
</evidence>
<dbReference type="GO" id="GO:0016887">
    <property type="term" value="F:ATP hydrolysis activity"/>
    <property type="evidence" value="ECO:0007669"/>
    <property type="project" value="InterPro"/>
</dbReference>
<evidence type="ECO:0000313" key="7">
    <source>
        <dbReference type="EMBL" id="PRP92194.1"/>
    </source>
</evidence>
<keyword evidence="7" id="KW-0378">Hydrolase</keyword>
<dbReference type="RefSeq" id="WP_106394288.1">
    <property type="nucleotide sequence ID" value="NZ_PVNK01000219.1"/>
</dbReference>
<dbReference type="Pfam" id="PF10431">
    <property type="entry name" value="ClpB_D2-small"/>
    <property type="match status" value="1"/>
</dbReference>
<dbReference type="PANTHER" id="PTHR11638">
    <property type="entry name" value="ATP-DEPENDENT CLP PROTEASE"/>
    <property type="match status" value="1"/>
</dbReference>
<evidence type="ECO:0000256" key="2">
    <source>
        <dbReference type="ARBA" id="ARBA00022840"/>
    </source>
</evidence>
<feature type="domain" description="AAA+ ATPase" evidence="5">
    <location>
        <begin position="239"/>
        <end position="406"/>
    </location>
</feature>
<organism evidence="7 8">
    <name type="scientific">Enhygromyxa salina</name>
    <dbReference type="NCBI Taxonomy" id="215803"/>
    <lineage>
        <taxon>Bacteria</taxon>
        <taxon>Pseudomonadati</taxon>
        <taxon>Myxococcota</taxon>
        <taxon>Polyangia</taxon>
        <taxon>Nannocystales</taxon>
        <taxon>Nannocystaceae</taxon>
        <taxon>Enhygromyxa</taxon>
    </lineage>
</organism>
<feature type="domain" description="Clp ATPase C-terminal" evidence="6">
    <location>
        <begin position="700"/>
        <end position="795"/>
    </location>
</feature>
<feature type="region of interest" description="Disordered" evidence="4">
    <location>
        <begin position="649"/>
        <end position="668"/>
    </location>
</feature>
<reference evidence="7 8" key="1">
    <citation type="submission" date="2018-03" db="EMBL/GenBank/DDBJ databases">
        <title>Draft Genome Sequences of the Obligatory Marine Myxobacteria Enhygromyxa salina SWB005.</title>
        <authorList>
            <person name="Poehlein A."/>
            <person name="Moghaddam J.A."/>
            <person name="Harms H."/>
            <person name="Alanjari M."/>
            <person name="Koenig G.M."/>
            <person name="Daniel R."/>
            <person name="Schaeberle T.F."/>
        </authorList>
    </citation>
    <scope>NUCLEOTIDE SEQUENCE [LARGE SCALE GENOMIC DNA]</scope>
    <source>
        <strain evidence="7 8">SWB005</strain>
    </source>
</reference>
<feature type="region of interest" description="Disordered" evidence="4">
    <location>
        <begin position="785"/>
        <end position="810"/>
    </location>
</feature>
<comment type="caution">
    <text evidence="7">The sequence shown here is derived from an EMBL/GenBank/DDBJ whole genome shotgun (WGS) entry which is preliminary data.</text>
</comment>
<feature type="compositionally biased region" description="Basic and acidic residues" evidence="4">
    <location>
        <begin position="658"/>
        <end position="668"/>
    </location>
</feature>
<dbReference type="GO" id="GO:0006508">
    <property type="term" value="P:proteolysis"/>
    <property type="evidence" value="ECO:0007669"/>
    <property type="project" value="UniProtKB-KW"/>
</dbReference>
<dbReference type="SMART" id="SM00382">
    <property type="entry name" value="AAA"/>
    <property type="match status" value="2"/>
</dbReference>
<dbReference type="SMART" id="SM01086">
    <property type="entry name" value="ClpB_D2-small"/>
    <property type="match status" value="1"/>
</dbReference>
<proteinExistence type="predicted"/>
<dbReference type="InterPro" id="IPR003593">
    <property type="entry name" value="AAA+_ATPase"/>
</dbReference>
<dbReference type="InterPro" id="IPR027417">
    <property type="entry name" value="P-loop_NTPase"/>
</dbReference>
<gene>
    <name evidence="7" type="primary">clpC_3</name>
    <name evidence="7" type="ORF">ENSA5_50420</name>
</gene>
<dbReference type="PANTHER" id="PTHR11638:SF18">
    <property type="entry name" value="HEAT SHOCK PROTEIN 104"/>
    <property type="match status" value="1"/>
</dbReference>
<dbReference type="GO" id="GO:0005737">
    <property type="term" value="C:cytoplasm"/>
    <property type="evidence" value="ECO:0007669"/>
    <property type="project" value="TreeGrafter"/>
</dbReference>
<dbReference type="GO" id="GO:0005524">
    <property type="term" value="F:ATP binding"/>
    <property type="evidence" value="ECO:0007669"/>
    <property type="project" value="UniProtKB-KW"/>
</dbReference>
<evidence type="ECO:0000313" key="8">
    <source>
        <dbReference type="Proteomes" id="UP000237968"/>
    </source>
</evidence>
<keyword evidence="3" id="KW-0143">Chaperone</keyword>
<dbReference type="InterPro" id="IPR019489">
    <property type="entry name" value="Clp_ATPase_C"/>
</dbReference>
<evidence type="ECO:0000259" key="5">
    <source>
        <dbReference type="SMART" id="SM00382"/>
    </source>
</evidence>
<dbReference type="EMBL" id="PVNK01000219">
    <property type="protein sequence ID" value="PRP92194.1"/>
    <property type="molecule type" value="Genomic_DNA"/>
</dbReference>
<dbReference type="GO" id="GO:0034605">
    <property type="term" value="P:cellular response to heat"/>
    <property type="evidence" value="ECO:0007669"/>
    <property type="project" value="TreeGrafter"/>
</dbReference>
<keyword evidence="7" id="KW-0645">Protease</keyword>
<keyword evidence="8" id="KW-1185">Reference proteome</keyword>
<evidence type="ECO:0000256" key="1">
    <source>
        <dbReference type="ARBA" id="ARBA00022741"/>
    </source>
</evidence>
<dbReference type="Gene3D" id="1.10.8.60">
    <property type="match status" value="1"/>
</dbReference>
<dbReference type="OrthoDB" id="8857354at2"/>
<dbReference type="PRINTS" id="PR00300">
    <property type="entry name" value="CLPPROTEASEA"/>
</dbReference>
<accession>A0A2S9XH35</accession>
<sequence>MSEPLQLVVLLVIEELQSGDFLAWPFAEPDKVAHGRTREEAIEQQELFLREHLAKAPGAALAIYDPHAEAELELVEVPLQRDDLPDRVSLPEPLTFPCLIVPAGADAWAVVLNLRHAVWIPGGLAEPELRAAKIRDEVERVVSARELDGHAFLGLLSGADPFELHPLTIEVEREERAGAEARAAARRRRARERSESDARKLLGRVGTALVEELRLRRRAPVLHREREIASLDALLRGPERLALMLVGPELAGKTALLHGMIDGWLQGSRSRGRLATLPEIIATSGAQLVAGQSGFGQLEQRVNDVMAAAEMLDAILYFDNLGDLFARTSGELGDVASSMRPWLERGRVRLLGEITPELLEHHEKRHVGFFAYLNRIPVTALDADQTRAILEARARYDRRSDPDRPTLSLPPQRDAVTPLVDLAERYLSYRAFPGKAVRFYASLRATQEGELGEGGEPRAIGPDEVYRGFSIHSGIPMFLLREDRTLEYQRILDYFGARVIGQSEAIGRVAETLCTVKAGLQPAAKPLATFLFVGPTGVGKTEVAKTLARFLFGSPERMIRFDMSEYMDPLAAERLIRGTDRDDGVMTRKVRQQPFCVVLLDEIEKAHPAVFDLLLQVCGEGRLSDARGRTTWFHNAIIIMTSNLGAAHRRPSTGFGGGERDRDPASDQRAAERYYLDQVDTHFRPEFVNRIDRVIPFHPLDRAQILHVATVSLARVRERDGVGERGIELEVSETTLARLATEGYSDTYGARALRRELEDRLVAPLARTLAKLGDRAEGGTIRVEEAPSTDAKPREAAARRKRERERVLTSETQDSLTIEVAVPSGRAARRTLDALNRVSTLRRSAAAALDLNPIRELRDRLRVLVAELGYGAHKRKGSRSAWEHAADLGRLQSEHGRLVGTLERLDELRESIESAEELTIAALYEGEPADLYQNAAEDAHRALQLAIVDALLLENERHTITVHLQEQDPRGAFLIYLLPLLDCLGERGWSATFHVFGDKDKAEVRWPEGRAWGPPRSPAWLRRRLLAEFEPGADKAAKRRFRDLLMCVQGRHAGAVIDSQLGLFRYEHPWQHEGRRDKDQRPTHLRCRFVSRSATLNAEAWDKGPVEVGRPLGRKQLDATPKLAHFDERGMLDGKITTGRMALTPAQFWPQIEQVLFASLVERAFEGDHDEAGRD</sequence>